<evidence type="ECO:0000313" key="4">
    <source>
        <dbReference type="EMBL" id="ABM72387.1"/>
    </source>
</evidence>
<dbReference type="Proteomes" id="UP000001589">
    <property type="component" value="Chromosome"/>
</dbReference>
<dbReference type="EC" id="2.3.1.128" evidence="4"/>
<protein>
    <submittedName>
        <fullName evidence="4">Putative ribosomal-protein-alanine acetyltransferase</fullName>
        <ecNumber evidence="4">2.3.1.128</ecNumber>
    </submittedName>
</protein>
<evidence type="ECO:0000256" key="2">
    <source>
        <dbReference type="ARBA" id="ARBA00023315"/>
    </source>
</evidence>
<evidence type="ECO:0000313" key="5">
    <source>
        <dbReference type="Proteomes" id="UP000001589"/>
    </source>
</evidence>
<dbReference type="Pfam" id="PF00583">
    <property type="entry name" value="Acetyltransf_1"/>
    <property type="match status" value="1"/>
</dbReference>
<keyword evidence="1 4" id="KW-0808">Transferase</keyword>
<dbReference type="OrthoDB" id="9794566at2"/>
<dbReference type="InterPro" id="IPR050680">
    <property type="entry name" value="YpeA/RimI_acetyltransf"/>
</dbReference>
<dbReference type="PANTHER" id="PTHR43420:SF12">
    <property type="entry name" value="N-ACETYLTRANSFERASE DOMAIN-CONTAINING PROTEIN"/>
    <property type="match status" value="1"/>
</dbReference>
<dbReference type="STRING" id="167542.P9515_11801"/>
<dbReference type="PANTHER" id="PTHR43420">
    <property type="entry name" value="ACETYLTRANSFERASE"/>
    <property type="match status" value="1"/>
</dbReference>
<dbReference type="AlphaFoldDB" id="A2BX76"/>
<dbReference type="CDD" id="cd04301">
    <property type="entry name" value="NAT_SF"/>
    <property type="match status" value="1"/>
</dbReference>
<name>A2BX76_PROM5</name>
<dbReference type="SUPFAM" id="SSF55729">
    <property type="entry name" value="Acyl-CoA N-acyltransferases (Nat)"/>
    <property type="match status" value="1"/>
</dbReference>
<dbReference type="EMBL" id="CP000552">
    <property type="protein sequence ID" value="ABM72387.1"/>
    <property type="molecule type" value="Genomic_DNA"/>
</dbReference>
<feature type="domain" description="N-acetyltransferase" evidence="3">
    <location>
        <begin position="2"/>
        <end position="144"/>
    </location>
</feature>
<dbReference type="PROSITE" id="PS51186">
    <property type="entry name" value="GNAT"/>
    <property type="match status" value="1"/>
</dbReference>
<keyword evidence="2 4" id="KW-0012">Acyltransferase</keyword>
<reference evidence="4 5" key="1">
    <citation type="journal article" date="2007" name="PLoS Genet.">
        <title>Patterns and implications of gene gain and loss in the evolution of Prochlorococcus.</title>
        <authorList>
            <person name="Kettler G.C."/>
            <person name="Martiny A.C."/>
            <person name="Huang K."/>
            <person name="Zucker J."/>
            <person name="Coleman M.L."/>
            <person name="Rodrigue S."/>
            <person name="Chen F."/>
            <person name="Lapidus A."/>
            <person name="Ferriera S."/>
            <person name="Johnson J."/>
            <person name="Steglich C."/>
            <person name="Church G.M."/>
            <person name="Richardson P."/>
            <person name="Chisholm S.W."/>
        </authorList>
    </citation>
    <scope>NUCLEOTIDE SEQUENCE [LARGE SCALE GENOMIC DNA]</scope>
    <source>
        <strain evidence="4 5">MIT 9515</strain>
    </source>
</reference>
<sequence length="145" mass="17088">MISIKEIDHKEFELCFELDANTICLWTRRQWESEFNKKGVKVVGILIGNKIIGIYVVHTIIDEAQINYFSIKKGFRRKGYGSYLMNYLLKQCEKLNIQKLLLEVSETNLIAEVFYSKFNFLTVGRRKNYYKDGSDAVLKEKIFIK</sequence>
<accession>A2BX76</accession>
<dbReference type="GeneID" id="60201117"/>
<gene>
    <name evidence="4" type="ordered locus">P9515_11801</name>
</gene>
<evidence type="ECO:0000256" key="1">
    <source>
        <dbReference type="ARBA" id="ARBA00022679"/>
    </source>
</evidence>
<organism evidence="4 5">
    <name type="scientific">Prochlorococcus marinus (strain MIT 9515)</name>
    <dbReference type="NCBI Taxonomy" id="167542"/>
    <lineage>
        <taxon>Bacteria</taxon>
        <taxon>Bacillati</taxon>
        <taxon>Cyanobacteriota</taxon>
        <taxon>Cyanophyceae</taxon>
        <taxon>Synechococcales</taxon>
        <taxon>Prochlorococcaceae</taxon>
        <taxon>Prochlorococcus</taxon>
    </lineage>
</organism>
<dbReference type="InterPro" id="IPR016181">
    <property type="entry name" value="Acyl_CoA_acyltransferase"/>
</dbReference>
<dbReference type="Gene3D" id="3.40.630.30">
    <property type="match status" value="1"/>
</dbReference>
<proteinExistence type="predicted"/>
<dbReference type="InterPro" id="IPR000182">
    <property type="entry name" value="GNAT_dom"/>
</dbReference>
<evidence type="ECO:0000259" key="3">
    <source>
        <dbReference type="PROSITE" id="PS51186"/>
    </source>
</evidence>
<dbReference type="eggNOG" id="COG0456">
    <property type="taxonomic scope" value="Bacteria"/>
</dbReference>
<dbReference type="RefSeq" id="WP_011820487.1">
    <property type="nucleotide sequence ID" value="NC_008817.1"/>
</dbReference>
<dbReference type="KEGG" id="pmc:P9515_11801"/>
<dbReference type="GO" id="GO:0016747">
    <property type="term" value="F:acyltransferase activity, transferring groups other than amino-acyl groups"/>
    <property type="evidence" value="ECO:0007669"/>
    <property type="project" value="InterPro"/>
</dbReference>
<dbReference type="HOGENOM" id="CLU_013985_23_1_3"/>